<feature type="compositionally biased region" description="Polar residues" evidence="11">
    <location>
        <begin position="1737"/>
        <end position="1747"/>
    </location>
</feature>
<dbReference type="GO" id="GO:0015031">
    <property type="term" value="P:protein transport"/>
    <property type="evidence" value="ECO:0007669"/>
    <property type="project" value="UniProtKB-KW"/>
</dbReference>
<evidence type="ECO:0000256" key="10">
    <source>
        <dbReference type="RuleBase" id="RU364101"/>
    </source>
</evidence>
<comment type="similarity">
    <text evidence="2 10">Belongs to the SEC16 family.</text>
</comment>
<feature type="compositionally biased region" description="Polar residues" evidence="11">
    <location>
        <begin position="1939"/>
        <end position="1952"/>
    </location>
</feature>
<evidence type="ECO:0000256" key="7">
    <source>
        <dbReference type="ARBA" id="ARBA00023006"/>
    </source>
</evidence>
<dbReference type="Pfam" id="PF12931">
    <property type="entry name" value="TPR_Sec16"/>
    <property type="match status" value="1"/>
</dbReference>
<dbReference type="FunFam" id="1.25.40.1030:FF:000008">
    <property type="entry name" value="Protein transport protein sec16"/>
    <property type="match status" value="1"/>
</dbReference>
<dbReference type="FunCoup" id="A0A423X007">
    <property type="interactions" value="94"/>
</dbReference>
<feature type="region of interest" description="Disordered" evidence="11">
    <location>
        <begin position="317"/>
        <end position="514"/>
    </location>
</feature>
<feature type="compositionally biased region" description="Low complexity" evidence="11">
    <location>
        <begin position="487"/>
        <end position="500"/>
    </location>
</feature>
<keyword evidence="15" id="KW-1185">Reference proteome</keyword>
<dbReference type="InParanoid" id="A0A423X007"/>
<feature type="compositionally biased region" description="Low complexity" evidence="11">
    <location>
        <begin position="968"/>
        <end position="985"/>
    </location>
</feature>
<organism evidence="14 15">
    <name type="scientific">Cytospora leucostoma</name>
    <dbReference type="NCBI Taxonomy" id="1230097"/>
    <lineage>
        <taxon>Eukaryota</taxon>
        <taxon>Fungi</taxon>
        <taxon>Dikarya</taxon>
        <taxon>Ascomycota</taxon>
        <taxon>Pezizomycotina</taxon>
        <taxon>Sordariomycetes</taxon>
        <taxon>Sordariomycetidae</taxon>
        <taxon>Diaporthales</taxon>
        <taxon>Cytosporaceae</taxon>
        <taxon>Cytospora</taxon>
    </lineage>
</organism>
<feature type="compositionally biased region" description="Pro residues" evidence="11">
    <location>
        <begin position="1923"/>
        <end position="1937"/>
    </location>
</feature>
<dbReference type="InterPro" id="IPR024340">
    <property type="entry name" value="Sec16_CCD"/>
</dbReference>
<protein>
    <recommendedName>
        <fullName evidence="10">Protein transport protein sec16</fullName>
    </recommendedName>
</protein>
<feature type="compositionally biased region" description="Acidic residues" evidence="11">
    <location>
        <begin position="454"/>
        <end position="466"/>
    </location>
</feature>
<feature type="domain" description="Sec16 Sec23-binding" evidence="12">
    <location>
        <begin position="1192"/>
        <end position="1493"/>
    </location>
</feature>
<dbReference type="EMBL" id="LKEB01000032">
    <property type="protein sequence ID" value="ROW09111.1"/>
    <property type="molecule type" value="Genomic_DNA"/>
</dbReference>
<keyword evidence="5 10" id="KW-0931">ER-Golgi transport</keyword>
<evidence type="ECO:0000313" key="14">
    <source>
        <dbReference type="EMBL" id="ROW09111.1"/>
    </source>
</evidence>
<accession>A0A423X007</accession>
<comment type="caution">
    <text evidence="14">The sequence shown here is derived from an EMBL/GenBank/DDBJ whole genome shotgun (WGS) entry which is preliminary data.</text>
</comment>
<evidence type="ECO:0000313" key="15">
    <source>
        <dbReference type="Proteomes" id="UP000285146"/>
    </source>
</evidence>
<dbReference type="CDD" id="cd09233">
    <property type="entry name" value="ACE1-Sec16-like"/>
    <property type="match status" value="1"/>
</dbReference>
<feature type="compositionally biased region" description="Low complexity" evidence="11">
    <location>
        <begin position="743"/>
        <end position="765"/>
    </location>
</feature>
<feature type="compositionally biased region" description="Polar residues" evidence="11">
    <location>
        <begin position="956"/>
        <end position="965"/>
    </location>
</feature>
<feature type="compositionally biased region" description="Acidic residues" evidence="11">
    <location>
        <begin position="1777"/>
        <end position="1786"/>
    </location>
</feature>
<feature type="region of interest" description="Disordered" evidence="11">
    <location>
        <begin position="1"/>
        <end position="165"/>
    </location>
</feature>
<sequence length="2031" mass="216396">MSSDAPTAAWHPAMMPNPYGDSAANVSATKSDEPYSPLPEETATSTTESAPPQPIGTPETHEPREADEWFPDYEAGTPSISKEEEETPAQEPEIFQGQEAGHQSEPEHEIVHEPESVPAPQEEAQVDISFGREAPDFAPIQPENAEEEQDRPPSGPKHVSNDSFARTVSHHPVWIDDEEEPEFSLPRAETDLFNKYMAPNERTNSFPVVPPPEPLEEEEIEPLPTNQAEDVIHEIEHQSESFEVKESATSHAPNALQQDSFWGDDEEEAGFMTQGGDLQGSEEEASDARYAEGLPLINHQEVEAEEIQSKAHDPFAEDITEDGDDFFAQIGDGSNDPAPQEFSPGQLERKSTMQVLDGLGAKDRAAGSVLEDTVEEEDEQSSPADGQDATPINEEDVAHADPVRQATQDGQGEDLVAKWSEAFAGDDDDDFLLLDDETTADDKGTEPDPSAFLIDDDEGFLEDTEDIPTSQPSVDSLHANTANRYLPTPSTQPAAPSSNPYLPSAAPASLQPQIPNALGSVPQVAANPYAVHPPPLQQTLSAPYGAVAQRPPVNKAQSFVDKSKGGYHSPYDLPMEVVKPRKRASAQQPSRGTPNPASAPPPPPRSASLYSQSSVTTQGPPAQAPPPAAPPQTIAPGISPPASENSGQSPSLGTKPPQPVKSKSGFFEDLPLSIKVRPASRTSQKGHPPSSQVSSTGPPQGSQPPPPFMPTPPQEPSIAGQSGAPVLPNLVPPTPGNPYASLPSGTTSAAAVPPPAASRYSPALPHASLPNGAVPPPISRYSPAPPAQRTGATPPTALPHLPRTSSPLAHFEVSHHGTRPTSGDPALASSRTHPSYEPRLTRMPSLPPTHEVEEEDSTTAQLTDAGAPATSAQNFAAQDFQHGELPYRTRGTPPPPPSNSYNTKGMSPPKRKISYGPSPSVIVPPPRSQTGSPGAMYGLRSPIKPSEMVPRPSSAYDPTSPSIASLVSPPTTAQSTAPAPTTRPRGLSQKLNLIPPTDGREHDPLQRWKGCPLISWGTGGMVVTSFPVDVPRYGVNQPGPMIVRSPGEVKVTTIKDVQPLEERLAKFPGPLRGKSKKKETTAWLTSGIQELEKGLPNLAFPETLSHEDKRAVERVLLWKILRIFVEHDGVLEGNQMVDKAVRDVLSLAPTGQDEIASPIYASGNAFSGFAGESSATQMQPDSVDSGTIEKLKKALLEGEREKAVWDAADKRLWGHALLIANTVSPDLYHKVSQEFIKKEVNFPGHNNESLAALYAVLSGNYTESVDELVPVHARAGVQMVASSSGPTTGGVEGLEKWRETLTLVLSNRSTGDVQALQALGNLLSDYGRAEAAHICFIFARPTAVFGGLDDQKAQFVLVGADHRKHAQQSFKETEALLLSEVYEYGLSLSGAPAHTIGVPHLAVYKLQHAITLAEYGYRDKALQYCDILSKEMSAQTRRSPYHHVLLESAVEDLRQRILQAPHKDSSNSWIRKPNMNKVSDSMWNRFNKFVAGDETDAAGQGSPKFGEDGPFARLQGGTPTISRPASASNATGMEMFGSPPNGFASGAPSLAPTLSPQMARVPSRYSPLAAQPAASSSPYEPNSAYNPVGRSSTERTSGEYNRSQYEPRRPSSDFHAGQTSNYTPNNVPVPTQSYQDPGLGISSQSSYQPTPLATSISASGPTPAQNSAPMTPAFSPYTPFSHNPSPYAPAAIATNTASPYTPTFPANPNPAPEEDKVAPAIGYQTPSYGYEPPSTDPVESQPPQTIEDQAPAGGYETPAYQPYGFEPPSYQPGPETTNEDGGDDDEPKPKKKSFLDDDEDYFSSMTVTKPAEKTKEEKDKENEEMFRKVAEEEAKRAEAEKASRSKKGWGLGSWFSGGSSKKESAESSPNKPIRAKLGEKSSFVYDPDLKRWVNKAGGGEDNSPKIATPPPPRATPRPAGAGTPPPPGVSGPAPPPRTTSNTPAPSDGSFSPTKAGPPGSALPPLSRTVSSASSVPGAAGGPPSAPPSRPTTSMSHASSIDDLLGAAVPRKGAASRASKKKGGRYVDVMAK</sequence>
<dbReference type="GO" id="GO:0006914">
    <property type="term" value="P:autophagy"/>
    <property type="evidence" value="ECO:0007669"/>
    <property type="project" value="UniProtKB-KW"/>
</dbReference>
<feature type="region of interest" description="Disordered" evidence="11">
    <location>
        <begin position="199"/>
        <end position="222"/>
    </location>
</feature>
<feature type="compositionally biased region" description="Polar residues" evidence="11">
    <location>
        <begin position="249"/>
        <end position="260"/>
    </location>
</feature>
<dbReference type="GO" id="GO:0070973">
    <property type="term" value="P:protein localization to endoplasmic reticulum exit site"/>
    <property type="evidence" value="ECO:0007669"/>
    <property type="project" value="TreeGrafter"/>
</dbReference>
<feature type="compositionally biased region" description="Low complexity" evidence="11">
    <location>
        <begin position="38"/>
        <end position="50"/>
    </location>
</feature>
<keyword evidence="4 10" id="KW-0256">Endoplasmic reticulum</keyword>
<feature type="region of interest" description="Disordered" evidence="11">
    <location>
        <begin position="239"/>
        <end position="290"/>
    </location>
</feature>
<dbReference type="GO" id="GO:0070971">
    <property type="term" value="C:endoplasmic reticulum exit site"/>
    <property type="evidence" value="ECO:0007669"/>
    <property type="project" value="TreeGrafter"/>
</dbReference>
<feature type="compositionally biased region" description="Basic and acidic residues" evidence="11">
    <location>
        <begin position="239"/>
        <end position="248"/>
    </location>
</feature>
<dbReference type="Proteomes" id="UP000285146">
    <property type="component" value="Unassembled WGS sequence"/>
</dbReference>
<dbReference type="GO" id="GO:0016192">
    <property type="term" value="P:vesicle-mediated transport"/>
    <property type="evidence" value="ECO:0007669"/>
    <property type="project" value="UniProtKB-KW"/>
</dbReference>
<feature type="compositionally biased region" description="Basic and acidic residues" evidence="11">
    <location>
        <begin position="102"/>
        <end position="115"/>
    </location>
</feature>
<name>A0A423X007_9PEZI</name>
<feature type="compositionally biased region" description="Low complexity" evidence="11">
    <location>
        <begin position="1566"/>
        <end position="1581"/>
    </location>
</feature>
<gene>
    <name evidence="14" type="ORF">VPNG_05728</name>
</gene>
<evidence type="ECO:0000256" key="11">
    <source>
        <dbReference type="SAM" id="MobiDB-lite"/>
    </source>
</evidence>
<evidence type="ECO:0000256" key="5">
    <source>
        <dbReference type="ARBA" id="ARBA00022892"/>
    </source>
</evidence>
<dbReference type="OrthoDB" id="8918678at2759"/>
<dbReference type="PANTHER" id="PTHR13402">
    <property type="entry name" value="RGPR-RELATED"/>
    <property type="match status" value="1"/>
</dbReference>
<feature type="compositionally biased region" description="Polar residues" evidence="11">
    <location>
        <begin position="1517"/>
        <end position="1531"/>
    </location>
</feature>
<feature type="compositionally biased region" description="Low complexity" evidence="11">
    <location>
        <begin position="688"/>
        <end position="700"/>
    </location>
</feature>
<feature type="domain" description="Sec16 central conserved" evidence="13">
    <location>
        <begin position="1011"/>
        <end position="1129"/>
    </location>
</feature>
<evidence type="ECO:0000256" key="9">
    <source>
        <dbReference type="ARBA" id="ARBA00024687"/>
    </source>
</evidence>
<evidence type="ECO:0000256" key="6">
    <source>
        <dbReference type="ARBA" id="ARBA00022927"/>
    </source>
</evidence>
<feature type="compositionally biased region" description="Polar residues" evidence="11">
    <location>
        <begin position="467"/>
        <end position="483"/>
    </location>
</feature>
<feature type="compositionally biased region" description="Acidic residues" evidence="11">
    <location>
        <begin position="424"/>
        <end position="439"/>
    </location>
</feature>
<feature type="compositionally biased region" description="Pro residues" evidence="11">
    <location>
        <begin position="701"/>
        <end position="715"/>
    </location>
</feature>
<evidence type="ECO:0000256" key="4">
    <source>
        <dbReference type="ARBA" id="ARBA00022824"/>
    </source>
</evidence>
<feature type="compositionally biased region" description="Polar residues" evidence="11">
    <location>
        <begin position="642"/>
        <end position="652"/>
    </location>
</feature>
<dbReference type="STRING" id="1230097.A0A423X007"/>
<evidence type="ECO:0000256" key="1">
    <source>
        <dbReference type="ARBA" id="ARBA00004397"/>
    </source>
</evidence>
<comment type="subcellular location">
    <subcellularLocation>
        <location evidence="1">Endoplasmic reticulum membrane</location>
        <topology evidence="1">Peripheral membrane protein</topology>
        <orientation evidence="1">Cytoplasmic side</orientation>
    </subcellularLocation>
</comment>
<feature type="region of interest" description="Disordered" evidence="11">
    <location>
        <begin position="1494"/>
        <end position="2031"/>
    </location>
</feature>
<evidence type="ECO:0000259" key="13">
    <source>
        <dbReference type="Pfam" id="PF12932"/>
    </source>
</evidence>
<dbReference type="GO" id="GO:0005789">
    <property type="term" value="C:endoplasmic reticulum membrane"/>
    <property type="evidence" value="ECO:0007669"/>
    <property type="project" value="UniProtKB-SubCell"/>
</dbReference>
<keyword evidence="8 10" id="KW-0472">Membrane</keyword>
<dbReference type="GO" id="GO:0012507">
    <property type="term" value="C:ER to Golgi transport vesicle membrane"/>
    <property type="evidence" value="ECO:0007669"/>
    <property type="project" value="TreeGrafter"/>
</dbReference>
<dbReference type="InterPro" id="IPR024298">
    <property type="entry name" value="Sec16_Sec23-bd"/>
</dbReference>
<dbReference type="GO" id="GO:0007030">
    <property type="term" value="P:Golgi organization"/>
    <property type="evidence" value="ECO:0007669"/>
    <property type="project" value="TreeGrafter"/>
</dbReference>
<feature type="compositionally biased region" description="Pro residues" evidence="11">
    <location>
        <begin position="773"/>
        <end position="786"/>
    </location>
</feature>
<keyword evidence="6 10" id="KW-0653">Protein transport</keyword>
<feature type="compositionally biased region" description="Basic and acidic residues" evidence="11">
    <location>
        <begin position="1810"/>
        <end position="1843"/>
    </location>
</feature>
<evidence type="ECO:0000256" key="2">
    <source>
        <dbReference type="ARBA" id="ARBA00005927"/>
    </source>
</evidence>
<evidence type="ECO:0000256" key="3">
    <source>
        <dbReference type="ARBA" id="ARBA00022448"/>
    </source>
</evidence>
<keyword evidence="7 10" id="KW-0072">Autophagy</keyword>
<evidence type="ECO:0000256" key="8">
    <source>
        <dbReference type="ARBA" id="ARBA00023136"/>
    </source>
</evidence>
<proteinExistence type="inferred from homology"/>
<evidence type="ECO:0000259" key="12">
    <source>
        <dbReference type="Pfam" id="PF12931"/>
    </source>
</evidence>
<keyword evidence="3 10" id="KW-0813">Transport</keyword>
<feature type="compositionally biased region" description="Polar residues" evidence="11">
    <location>
        <begin position="1617"/>
        <end position="1669"/>
    </location>
</feature>
<dbReference type="Gene3D" id="1.25.40.1030">
    <property type="match status" value="1"/>
</dbReference>
<feature type="region of interest" description="Disordered" evidence="11">
    <location>
        <begin position="554"/>
        <end position="1006"/>
    </location>
</feature>
<dbReference type="Pfam" id="PF12932">
    <property type="entry name" value="Sec16"/>
    <property type="match status" value="1"/>
</dbReference>
<comment type="function">
    <text evidence="9 10">Involved in the initiation of assembly of the COPII coat required for the formation of transport vesicles from the endoplasmic reticulum (ER) and the selection of cargo molecules. Also involved in autophagy.</text>
</comment>
<reference evidence="14 15" key="1">
    <citation type="submission" date="2015-09" db="EMBL/GenBank/DDBJ databases">
        <title>Host preference determinants of Valsa canker pathogens revealed by comparative genomics.</title>
        <authorList>
            <person name="Yin Z."/>
            <person name="Huang L."/>
        </authorList>
    </citation>
    <scope>NUCLEOTIDE SEQUENCE [LARGE SCALE GENOMIC DNA]</scope>
    <source>
        <strain evidence="14 15">SXYLt</strain>
    </source>
</reference>
<dbReference type="PANTHER" id="PTHR13402:SF6">
    <property type="entry name" value="SECRETORY 16, ISOFORM I"/>
    <property type="match status" value="1"/>
</dbReference>